<keyword evidence="4" id="KW-1185">Reference proteome</keyword>
<dbReference type="EMBL" id="JBEAFC010000004">
    <property type="protein sequence ID" value="KAL1557718.1"/>
    <property type="molecule type" value="Genomic_DNA"/>
</dbReference>
<keyword evidence="1" id="KW-0853">WD repeat</keyword>
<feature type="repeat" description="WD" evidence="1">
    <location>
        <begin position="331"/>
        <end position="353"/>
    </location>
</feature>
<dbReference type="InterPro" id="IPR001680">
    <property type="entry name" value="WD40_rpt"/>
</dbReference>
<dbReference type="Proteomes" id="UP001567538">
    <property type="component" value="Unassembled WGS sequence"/>
</dbReference>
<accession>A0ABD1HQE8</accession>
<gene>
    <name evidence="3" type="ORF">AAHA92_08267</name>
</gene>
<dbReference type="SMART" id="SM00320">
    <property type="entry name" value="WD40"/>
    <property type="match status" value="3"/>
</dbReference>
<dbReference type="InterPro" id="IPR044230">
    <property type="entry name" value="GTF3C4"/>
</dbReference>
<dbReference type="InterPro" id="IPR024761">
    <property type="entry name" value="TFIIIC_delta_N"/>
</dbReference>
<dbReference type="SUPFAM" id="SSF50978">
    <property type="entry name" value="WD40 repeat-like"/>
    <property type="match status" value="1"/>
</dbReference>
<organism evidence="3 4">
    <name type="scientific">Salvia divinorum</name>
    <name type="common">Maria pastora</name>
    <name type="synonym">Diviner's sage</name>
    <dbReference type="NCBI Taxonomy" id="28513"/>
    <lineage>
        <taxon>Eukaryota</taxon>
        <taxon>Viridiplantae</taxon>
        <taxon>Streptophyta</taxon>
        <taxon>Embryophyta</taxon>
        <taxon>Tracheophyta</taxon>
        <taxon>Spermatophyta</taxon>
        <taxon>Magnoliopsida</taxon>
        <taxon>eudicotyledons</taxon>
        <taxon>Gunneridae</taxon>
        <taxon>Pentapetalae</taxon>
        <taxon>asterids</taxon>
        <taxon>lamiids</taxon>
        <taxon>Lamiales</taxon>
        <taxon>Lamiaceae</taxon>
        <taxon>Nepetoideae</taxon>
        <taxon>Mentheae</taxon>
        <taxon>Salviinae</taxon>
        <taxon>Salvia</taxon>
        <taxon>Salvia subgen. Calosphace</taxon>
    </lineage>
</organism>
<evidence type="ECO:0000313" key="4">
    <source>
        <dbReference type="Proteomes" id="UP001567538"/>
    </source>
</evidence>
<reference evidence="3 4" key="1">
    <citation type="submission" date="2024-06" db="EMBL/GenBank/DDBJ databases">
        <title>A chromosome level genome sequence of Diviner's sage (Salvia divinorum).</title>
        <authorList>
            <person name="Ford S.A."/>
            <person name="Ro D.-K."/>
            <person name="Ness R.W."/>
            <person name="Phillips M.A."/>
        </authorList>
    </citation>
    <scope>NUCLEOTIDE SEQUENCE [LARGE SCALE GENOMIC DNA]</scope>
    <source>
        <strain evidence="3">SAF-2024a</strain>
        <tissue evidence="3">Leaf</tissue>
    </source>
</reference>
<dbReference type="Gene3D" id="2.130.10.10">
    <property type="entry name" value="YVTN repeat-like/Quinoprotein amine dehydrogenase"/>
    <property type="match status" value="2"/>
</dbReference>
<dbReference type="InterPro" id="IPR036322">
    <property type="entry name" value="WD40_repeat_dom_sf"/>
</dbReference>
<dbReference type="SUPFAM" id="SSF75011">
    <property type="entry name" value="3-carboxy-cis,cis-mucoante lactonizing enzyme"/>
    <property type="match status" value="1"/>
</dbReference>
<name>A0ABD1HQE8_SALDI</name>
<feature type="repeat" description="WD" evidence="1">
    <location>
        <begin position="419"/>
        <end position="450"/>
    </location>
</feature>
<comment type="caution">
    <text evidence="3">The sequence shown here is derived from an EMBL/GenBank/DDBJ whole genome shotgun (WGS) entry which is preliminary data.</text>
</comment>
<evidence type="ECO:0000313" key="3">
    <source>
        <dbReference type="EMBL" id="KAL1557718.1"/>
    </source>
</evidence>
<dbReference type="PANTHER" id="PTHR15496">
    <property type="entry name" value="GENERAL TRANSCRIPTION FACTOR 3C POLYPEPTIDE 4 FAMILY"/>
    <property type="match status" value="1"/>
</dbReference>
<sequence length="859" mass="94489">MSCFQSAVVALRTVYPNAVLWSEENLVAVACGAAVIILNPHNPKVRGVITVPSSKRFPTGKIDIDGGGADLLNGCLLPYHLSRETRPCVRSISWSPAGLANDAGCLLALCTTSGHVKVYRRPHCSPEWIEVVNISEVLYNYYKSTNFGEYQIVPSEGSDVIPRQDTADSGTRLRKCAKRKRPITANVVSEDHENLGEKNTWQIVSSSFYKGNPPEEVTENCLPLISAQQYASRNEMLMSLIIAWSPILETSGDDVAFPSSSSNCCSILAVGGKCGRISLWRVCAPECYSTDNAEHSSEVRLVGLEKAHDSWITAISWVGYGSNDSKTQFALATGSSDGSVKIWLVNGENLLKASEVINDSLSLLREVATVDSSMISVLSLTVPARSPSKLFLAIGKSSGSFELCTLDTSTGKFDNVGCYNAHDSTVAGLAWAFDGCCLYSCSQNNSLKSWIFVGDSLSEVPIPSSSPGLKSSTEFAHALDSCFGLAVSPGNLAVAVVRRYDSDLLDPMYEGRSHKAAVEFLWVGGQQLDPSVITSSEIAKETFPGFPEKELTCWEMNILGCLNKYENPNRLLNIFDIVAALRAFKQSAPKYVEHILLKWLASCLGSKSEISRKLLSEAPKLLPMHSSRQLHLINIISRQVVLKEFITESVSGKEHVLEGLSGDKKEHINLWMDLLLSCENELLLRLVSIGISAEEFSRVGSDGLPQMKQWLLQNVKDDYKVLAAEIREVKKRKLEETSEHEVHERCHFCTGVVPFESTEYAICSGAIDNNEANRTHKLQRCAVTLQILPTKPSWYCKCCQRRASKMAPSLLFAMPRYPSDFKSLIESSTHKHTSTPCCPFCGILLHRSQPQYFLSPSPV</sequence>
<dbReference type="Pfam" id="PF12657">
    <property type="entry name" value="TFIIIC_delta"/>
    <property type="match status" value="1"/>
</dbReference>
<protein>
    <recommendedName>
        <fullName evidence="2">Transcription factor IIIC 90kDa subunit N-terminal domain-containing protein</fullName>
    </recommendedName>
</protein>
<dbReference type="PROSITE" id="PS50082">
    <property type="entry name" value="WD_REPEATS_2"/>
    <property type="match status" value="2"/>
</dbReference>
<evidence type="ECO:0000256" key="1">
    <source>
        <dbReference type="PROSITE-ProRule" id="PRU00221"/>
    </source>
</evidence>
<dbReference type="AlphaFoldDB" id="A0ABD1HQE8"/>
<dbReference type="InterPro" id="IPR015943">
    <property type="entry name" value="WD40/YVTN_repeat-like_dom_sf"/>
</dbReference>
<evidence type="ECO:0000259" key="2">
    <source>
        <dbReference type="Pfam" id="PF12657"/>
    </source>
</evidence>
<dbReference type="PANTHER" id="PTHR15496:SF2">
    <property type="entry name" value="GENERAL TRANSCRIPTION FACTOR 3C POLYPEPTIDE 4"/>
    <property type="match status" value="1"/>
</dbReference>
<feature type="domain" description="Transcription factor IIIC 90kDa subunit N-terminal" evidence="2">
    <location>
        <begin position="87"/>
        <end position="497"/>
    </location>
</feature>
<proteinExistence type="predicted"/>